<dbReference type="Pfam" id="PF04392">
    <property type="entry name" value="ABC_sub_bind"/>
    <property type="match status" value="1"/>
</dbReference>
<dbReference type="PANTHER" id="PTHR35271">
    <property type="entry name" value="ABC TRANSPORTER, SUBSTRATE-BINDING LIPOPROTEIN-RELATED"/>
    <property type="match status" value="1"/>
</dbReference>
<organism evidence="1 2">
    <name type="scientific">Methylobacterium platani</name>
    <dbReference type="NCBI Taxonomy" id="427683"/>
    <lineage>
        <taxon>Bacteria</taxon>
        <taxon>Pseudomonadati</taxon>
        <taxon>Pseudomonadota</taxon>
        <taxon>Alphaproteobacteria</taxon>
        <taxon>Hyphomicrobiales</taxon>
        <taxon>Methylobacteriaceae</taxon>
        <taxon>Methylobacterium</taxon>
    </lineage>
</organism>
<dbReference type="InterPro" id="IPR007487">
    <property type="entry name" value="ABC_transpt-TYRBP-like"/>
</dbReference>
<sequence>MTTRSRSDTGGLAAPRAKRRDVLAWLAGAVAVPHAAGAQPRPALPVAGPVIGYLGLESPEPYASRLAAFRDGLADAGLVEGRDVAIDFRWAEGRYERLPGLARDLVERRVAVLAAPGGAPVALAAKAATATIPIVFEMGGDPVALGVVQDLARPRGNLTGVSSLSVEVSRKRLEFLHEAVPAARTFAVAFNPTSPTAPSQLRSLHEAADALGVGLQASAVGSEADFAPIFAGAAAQRPGGLVFTSDPYFALRSRLLADLALRHALPAVTQTRDFPLAGGLMSYGGDFTQTHRLAGLYAGRILKGERPSDLPVQLVTKVELFVNLKAADALGVTVPPGLLSAADTVLE</sequence>
<dbReference type="RefSeq" id="WP_048433660.1">
    <property type="nucleotide sequence ID" value="NZ_LWHQ01000036.1"/>
</dbReference>
<dbReference type="OrthoDB" id="1680494at2"/>
<evidence type="ECO:0000313" key="1">
    <source>
        <dbReference type="EMBL" id="OAS23008.1"/>
    </source>
</evidence>
<accession>A0A179S6N4</accession>
<protein>
    <submittedName>
        <fullName evidence="1">ABC transporter substrate-binding protein</fullName>
    </submittedName>
</protein>
<dbReference type="Proteomes" id="UP000078316">
    <property type="component" value="Unassembled WGS sequence"/>
</dbReference>
<dbReference type="Gene3D" id="3.40.50.2300">
    <property type="match status" value="2"/>
</dbReference>
<dbReference type="STRING" id="427683.A5481_17865"/>
<dbReference type="PANTHER" id="PTHR35271:SF1">
    <property type="entry name" value="ABC TRANSPORTER, SUBSTRATE-BINDING LIPOPROTEIN"/>
    <property type="match status" value="1"/>
</dbReference>
<dbReference type="SUPFAM" id="SSF53822">
    <property type="entry name" value="Periplasmic binding protein-like I"/>
    <property type="match status" value="1"/>
</dbReference>
<comment type="caution">
    <text evidence="1">The sequence shown here is derived from an EMBL/GenBank/DDBJ whole genome shotgun (WGS) entry which is preliminary data.</text>
</comment>
<reference evidence="1 2" key="1">
    <citation type="submission" date="2016-04" db="EMBL/GenBank/DDBJ databases">
        <authorList>
            <person name="Evans L.H."/>
            <person name="Alamgir A."/>
            <person name="Owens N."/>
            <person name="Weber N.D."/>
            <person name="Virtaneva K."/>
            <person name="Barbian K."/>
            <person name="Babar A."/>
            <person name="Rosenke K."/>
        </authorList>
    </citation>
    <scope>NUCLEOTIDE SEQUENCE [LARGE SCALE GENOMIC DNA]</scope>
    <source>
        <strain evidence="1 2">PMB02</strain>
    </source>
</reference>
<gene>
    <name evidence="1" type="ORF">A5481_17865</name>
</gene>
<name>A0A179S6N4_9HYPH</name>
<evidence type="ECO:0000313" key="2">
    <source>
        <dbReference type="Proteomes" id="UP000078316"/>
    </source>
</evidence>
<proteinExistence type="predicted"/>
<dbReference type="CDD" id="cd06325">
    <property type="entry name" value="PBP1_ABC_unchar_transporter"/>
    <property type="match status" value="1"/>
</dbReference>
<dbReference type="InterPro" id="IPR028082">
    <property type="entry name" value="Peripla_BP_I"/>
</dbReference>
<dbReference type="EMBL" id="LWHQ01000036">
    <property type="protein sequence ID" value="OAS23008.1"/>
    <property type="molecule type" value="Genomic_DNA"/>
</dbReference>
<dbReference type="AlphaFoldDB" id="A0A179S6N4"/>